<evidence type="ECO:0000313" key="3">
    <source>
        <dbReference type="Proteomes" id="UP001596233"/>
    </source>
</evidence>
<proteinExistence type="predicted"/>
<feature type="region of interest" description="Disordered" evidence="1">
    <location>
        <begin position="18"/>
        <end position="41"/>
    </location>
</feature>
<sequence>MTKAKPGVDKNLQNVVQELETTPDLTAHTNQQTNQKHMDQRHADMLHFRKKYYEDENQE</sequence>
<dbReference type="Proteomes" id="UP001596233">
    <property type="component" value="Unassembled WGS sequence"/>
</dbReference>
<accession>A0ABW1V6Z0</accession>
<comment type="caution">
    <text evidence="2">The sequence shown here is derived from an EMBL/GenBank/DDBJ whole genome shotgun (WGS) entry which is preliminary data.</text>
</comment>
<organism evidence="2 3">
    <name type="scientific">Paenibacillus septentrionalis</name>
    <dbReference type="NCBI Taxonomy" id="429342"/>
    <lineage>
        <taxon>Bacteria</taxon>
        <taxon>Bacillati</taxon>
        <taxon>Bacillota</taxon>
        <taxon>Bacilli</taxon>
        <taxon>Bacillales</taxon>
        <taxon>Paenibacillaceae</taxon>
        <taxon>Paenibacillus</taxon>
    </lineage>
</organism>
<keyword evidence="3" id="KW-1185">Reference proteome</keyword>
<feature type="compositionally biased region" description="Polar residues" evidence="1">
    <location>
        <begin position="18"/>
        <end position="35"/>
    </location>
</feature>
<evidence type="ECO:0000256" key="1">
    <source>
        <dbReference type="SAM" id="MobiDB-lite"/>
    </source>
</evidence>
<dbReference type="EMBL" id="JBHSTE010000003">
    <property type="protein sequence ID" value="MFC6333191.1"/>
    <property type="molecule type" value="Genomic_DNA"/>
</dbReference>
<gene>
    <name evidence="2" type="ORF">ACFP56_11200</name>
</gene>
<dbReference type="RefSeq" id="WP_379234388.1">
    <property type="nucleotide sequence ID" value="NZ_JBHSTE010000003.1"/>
</dbReference>
<name>A0ABW1V6Z0_9BACL</name>
<evidence type="ECO:0000313" key="2">
    <source>
        <dbReference type="EMBL" id="MFC6333191.1"/>
    </source>
</evidence>
<protein>
    <submittedName>
        <fullName evidence="2">Uncharacterized protein</fullName>
    </submittedName>
</protein>
<reference evidence="3" key="1">
    <citation type="journal article" date="2019" name="Int. J. Syst. Evol. Microbiol.">
        <title>The Global Catalogue of Microorganisms (GCM) 10K type strain sequencing project: providing services to taxonomists for standard genome sequencing and annotation.</title>
        <authorList>
            <consortium name="The Broad Institute Genomics Platform"/>
            <consortium name="The Broad Institute Genome Sequencing Center for Infectious Disease"/>
            <person name="Wu L."/>
            <person name="Ma J."/>
        </authorList>
    </citation>
    <scope>NUCLEOTIDE SEQUENCE [LARGE SCALE GENOMIC DNA]</scope>
    <source>
        <strain evidence="3">PCU 280</strain>
    </source>
</reference>